<name>A0ABM0M292_SACKO</name>
<dbReference type="Pfam" id="PF09316">
    <property type="entry name" value="Cmyb_C"/>
    <property type="match status" value="1"/>
</dbReference>
<feature type="domain" description="Myb-like" evidence="4">
    <location>
        <begin position="140"/>
        <end position="190"/>
    </location>
</feature>
<evidence type="ECO:0000259" key="4">
    <source>
        <dbReference type="PROSITE" id="PS50090"/>
    </source>
</evidence>
<feature type="domain" description="HTH myb-type" evidence="5">
    <location>
        <begin position="88"/>
        <end position="143"/>
    </location>
</feature>
<dbReference type="PANTHER" id="PTHR45614:SF25">
    <property type="entry name" value="MYB PROTEIN"/>
    <property type="match status" value="1"/>
</dbReference>
<dbReference type="InterPro" id="IPR050560">
    <property type="entry name" value="MYB_TF"/>
</dbReference>
<evidence type="ECO:0000256" key="1">
    <source>
        <dbReference type="ARBA" id="ARBA00022737"/>
    </source>
</evidence>
<keyword evidence="2" id="KW-0238">DNA-binding</keyword>
<feature type="domain" description="Myb-like" evidence="4">
    <location>
        <begin position="36"/>
        <end position="87"/>
    </location>
</feature>
<dbReference type="RefSeq" id="XP_006814133.1">
    <property type="nucleotide sequence ID" value="XM_006814070.1"/>
</dbReference>
<feature type="region of interest" description="Disordered" evidence="3">
    <location>
        <begin position="402"/>
        <end position="426"/>
    </location>
</feature>
<evidence type="ECO:0000313" key="7">
    <source>
        <dbReference type="RefSeq" id="XP_006814133.1"/>
    </source>
</evidence>
<feature type="compositionally biased region" description="Basic residues" evidence="3">
    <location>
        <begin position="414"/>
        <end position="423"/>
    </location>
</feature>
<accession>A0ABM0M292</accession>
<dbReference type="PANTHER" id="PTHR45614">
    <property type="entry name" value="MYB PROTEIN-RELATED"/>
    <property type="match status" value="1"/>
</dbReference>
<organism evidence="6 7">
    <name type="scientific">Saccoglossus kowalevskii</name>
    <name type="common">Acorn worm</name>
    <dbReference type="NCBI Taxonomy" id="10224"/>
    <lineage>
        <taxon>Eukaryota</taxon>
        <taxon>Metazoa</taxon>
        <taxon>Hemichordata</taxon>
        <taxon>Enteropneusta</taxon>
        <taxon>Harrimaniidae</taxon>
        <taxon>Saccoglossus</taxon>
    </lineage>
</organism>
<feature type="domain" description="HTH myb-type" evidence="5">
    <location>
        <begin position="144"/>
        <end position="194"/>
    </location>
</feature>
<evidence type="ECO:0000256" key="3">
    <source>
        <dbReference type="SAM" id="MobiDB-lite"/>
    </source>
</evidence>
<dbReference type="InterPro" id="IPR009057">
    <property type="entry name" value="Homeodomain-like_sf"/>
</dbReference>
<feature type="domain" description="HTH myb-type" evidence="5">
    <location>
        <begin position="36"/>
        <end position="87"/>
    </location>
</feature>
<dbReference type="SUPFAM" id="SSF46689">
    <property type="entry name" value="Homeodomain-like"/>
    <property type="match status" value="2"/>
</dbReference>
<dbReference type="InterPro" id="IPR017930">
    <property type="entry name" value="Myb_dom"/>
</dbReference>
<evidence type="ECO:0000256" key="2">
    <source>
        <dbReference type="ARBA" id="ARBA00023125"/>
    </source>
</evidence>
<sequence>MAASRYYSYYDSESDSGDEYEQYDHDYDMPIMRPQKKFINKGRWTKEEDERLKQYVDTNGTDNWKLIASFFSDRTDVQCLHRWQKVLNPELIKGPWTKEEDEKVIELVSKYGPKRWSLIAKHLRGRIGKQCRERWHNHLNPDIKKCAWSEEEDRIIYEAHKRLGNRWAEIAKLLPGRTDNAIKNHWNSTMRRKVEAGEKPFGDVSPKPNKLQQHEHDYQDYDYEPDFEPQQVQHHHHHQEQYSRYQHLNNNNSLQSHNNQIHHSQNTQYYQYDSDHYDARDGYEKNKRKDYQPARMQNQHVVNEGESPMRWIVMDGDHLSPFRGANIPDMPESTQLLEQGNASNLSTYELLTGTSDRNPGATPTQFTKLQRKGVTGYRFDSHAISSLSKDVSGSLIPITSPVTSRFSSPPSILRRSRKRRHHQHMQDLDDSITQRTDRYQHLNTAYMKEEHEDEPQPLPQTIPCSPKNTPIKPLPFSPSQFLNSPGLPNDRGISLTSTPVSNLHINNILSTPVTMPINETSANKENKETVFRTPRIRRALLDTTPRTPTPLKDALAILEKKNGPLKQLPQTPSHLEDLSEIIQKDELSSGIAGDISSFCSPSKHIKLENGGDTPSKKARKSLSHQWSPLFSPEPASMPDTPNKSLLSDGSMLMSSNYGSQPCYTSTSFNKAFMVPGSPNASQKMKLKTEDRHVRFQETPCKPLAQLDAAWETVACGKTEDQKLLTEQAHRYMNQCKPRSLVL</sequence>
<feature type="domain" description="Myb-like" evidence="4">
    <location>
        <begin position="88"/>
        <end position="139"/>
    </location>
</feature>
<evidence type="ECO:0000259" key="5">
    <source>
        <dbReference type="PROSITE" id="PS51294"/>
    </source>
</evidence>
<reference evidence="7" key="1">
    <citation type="submission" date="2025-08" db="UniProtKB">
        <authorList>
            <consortium name="RefSeq"/>
        </authorList>
    </citation>
    <scope>IDENTIFICATION</scope>
    <source>
        <tissue evidence="7">Testes</tissue>
    </source>
</reference>
<gene>
    <name evidence="7" type="primary">LOC100376713</name>
</gene>
<protein>
    <submittedName>
        <fullName evidence="7">Myb-related protein A-like</fullName>
    </submittedName>
</protein>
<dbReference type="GeneID" id="100376713"/>
<dbReference type="PROSITE" id="PS50090">
    <property type="entry name" value="MYB_LIKE"/>
    <property type="match status" value="3"/>
</dbReference>
<dbReference type="PROSITE" id="PS51294">
    <property type="entry name" value="HTH_MYB"/>
    <property type="match status" value="3"/>
</dbReference>
<keyword evidence="6" id="KW-1185">Reference proteome</keyword>
<dbReference type="Pfam" id="PF00249">
    <property type="entry name" value="Myb_DNA-binding"/>
    <property type="match status" value="1"/>
</dbReference>
<dbReference type="InterPro" id="IPR015395">
    <property type="entry name" value="C-myb_C"/>
</dbReference>
<dbReference type="SMART" id="SM00717">
    <property type="entry name" value="SANT"/>
    <property type="match status" value="3"/>
</dbReference>
<dbReference type="CDD" id="cd00167">
    <property type="entry name" value="SANT"/>
    <property type="match status" value="3"/>
</dbReference>
<evidence type="ECO:0000313" key="6">
    <source>
        <dbReference type="Proteomes" id="UP000694865"/>
    </source>
</evidence>
<keyword evidence="1" id="KW-0677">Repeat</keyword>
<proteinExistence type="predicted"/>
<feature type="region of interest" description="Disordered" evidence="3">
    <location>
        <begin position="603"/>
        <end position="640"/>
    </location>
</feature>
<dbReference type="Proteomes" id="UP000694865">
    <property type="component" value="Unplaced"/>
</dbReference>
<dbReference type="InterPro" id="IPR001005">
    <property type="entry name" value="SANT/Myb"/>
</dbReference>
<dbReference type="Pfam" id="PF13921">
    <property type="entry name" value="Myb_DNA-bind_6"/>
    <property type="match status" value="1"/>
</dbReference>
<dbReference type="Gene3D" id="1.10.10.60">
    <property type="entry name" value="Homeodomain-like"/>
    <property type="match status" value="3"/>
</dbReference>